<dbReference type="Proteomes" id="UP000245390">
    <property type="component" value="Unassembled WGS sequence"/>
</dbReference>
<dbReference type="AlphaFoldDB" id="A0A316GK68"/>
<evidence type="ECO:0000256" key="4">
    <source>
        <dbReference type="ARBA" id="ARBA00022679"/>
    </source>
</evidence>
<dbReference type="InterPro" id="IPR026461">
    <property type="entry name" value="Trfase_2_rSAM/seldom_assoc"/>
</dbReference>
<reference evidence="7 8" key="1">
    <citation type="submission" date="2018-05" db="EMBL/GenBank/DDBJ databases">
        <title>Genomic Encyclopedia of Type Strains, Phase IV (KMG-IV): sequencing the most valuable type-strain genomes for metagenomic binning, comparative biology and taxonomic classification.</title>
        <authorList>
            <person name="Goeker M."/>
        </authorList>
    </citation>
    <scope>NUCLEOTIDE SEQUENCE [LARGE SCALE GENOMIC DNA]</scope>
    <source>
        <strain evidence="7 8">DSM 103371</strain>
    </source>
</reference>
<dbReference type="PANTHER" id="PTHR43646:SF2">
    <property type="entry name" value="GLYCOSYLTRANSFERASE 2-LIKE DOMAIN-CONTAINING PROTEIN"/>
    <property type="match status" value="1"/>
</dbReference>
<keyword evidence="5" id="KW-0472">Membrane</keyword>
<keyword evidence="4 7" id="KW-0808">Transferase</keyword>
<evidence type="ECO:0000256" key="3">
    <source>
        <dbReference type="ARBA" id="ARBA00022676"/>
    </source>
</evidence>
<feature type="domain" description="Glycosyltransferase 2-like" evidence="6">
    <location>
        <begin position="6"/>
        <end position="108"/>
    </location>
</feature>
<dbReference type="CDD" id="cd02522">
    <property type="entry name" value="GT_2_like_a"/>
    <property type="match status" value="1"/>
</dbReference>
<comment type="caution">
    <text evidence="7">The sequence shown here is derived from an EMBL/GenBank/DDBJ whole genome shotgun (WGS) entry which is preliminary data.</text>
</comment>
<name>A0A316GK68_9RHOB</name>
<dbReference type="EMBL" id="QGGV01000008">
    <property type="protein sequence ID" value="PWK55217.1"/>
    <property type="molecule type" value="Genomic_DNA"/>
</dbReference>
<dbReference type="OrthoDB" id="5291101at2"/>
<dbReference type="SUPFAM" id="SSF53448">
    <property type="entry name" value="Nucleotide-diphospho-sugar transferases"/>
    <property type="match status" value="1"/>
</dbReference>
<dbReference type="Gene3D" id="3.90.550.10">
    <property type="entry name" value="Spore Coat Polysaccharide Biosynthesis Protein SpsA, Chain A"/>
    <property type="match status" value="1"/>
</dbReference>
<dbReference type="RefSeq" id="WP_109760220.1">
    <property type="nucleotide sequence ID" value="NZ_CP034588.1"/>
</dbReference>
<evidence type="ECO:0000256" key="2">
    <source>
        <dbReference type="ARBA" id="ARBA00022475"/>
    </source>
</evidence>
<keyword evidence="8" id="KW-1185">Reference proteome</keyword>
<keyword evidence="2" id="KW-1003">Cell membrane</keyword>
<dbReference type="InterPro" id="IPR001173">
    <property type="entry name" value="Glyco_trans_2-like"/>
</dbReference>
<dbReference type="KEGG" id="salo:EF888_06795"/>
<evidence type="ECO:0000313" key="7">
    <source>
        <dbReference type="EMBL" id="PWK55217.1"/>
    </source>
</evidence>
<dbReference type="GO" id="GO:0005886">
    <property type="term" value="C:plasma membrane"/>
    <property type="evidence" value="ECO:0007669"/>
    <property type="project" value="UniProtKB-SubCell"/>
</dbReference>
<evidence type="ECO:0000259" key="6">
    <source>
        <dbReference type="Pfam" id="PF00535"/>
    </source>
</evidence>
<dbReference type="GO" id="GO:0016757">
    <property type="term" value="F:glycosyltransferase activity"/>
    <property type="evidence" value="ECO:0007669"/>
    <property type="project" value="UniProtKB-KW"/>
</dbReference>
<evidence type="ECO:0000256" key="1">
    <source>
        <dbReference type="ARBA" id="ARBA00004236"/>
    </source>
</evidence>
<dbReference type="Pfam" id="PF00535">
    <property type="entry name" value="Glycos_transf_2"/>
    <property type="match status" value="1"/>
</dbReference>
<comment type="subcellular location">
    <subcellularLocation>
        <location evidence="1">Cell membrane</location>
    </subcellularLocation>
</comment>
<proteinExistence type="predicted"/>
<accession>A0A316GK68</accession>
<sequence>MPAPLSIVIPTLNAAASLPATCDALLLGATEGLVRDMVISDGGSTDGIKEIADHLGATLVTGAPGRGGQIARGVAAARAPFVLILHADTWLSEGWTMEARRLIEHHPTRAGYFRLRFRASGFAPGVVAGGANLRSRLLGLPYGDQGLLVARRTLEDVGGFPELPLMEDVALARRLKGRLMPLRADALTLADRYESEGWTRRVSGNLVTLARFAAGADPETLLRRYDRFRSR</sequence>
<keyword evidence="3" id="KW-0328">Glycosyltransferase</keyword>
<gene>
    <name evidence="7" type="ORF">C8D95_10896</name>
</gene>
<evidence type="ECO:0000256" key="5">
    <source>
        <dbReference type="ARBA" id="ARBA00023136"/>
    </source>
</evidence>
<dbReference type="InterPro" id="IPR029044">
    <property type="entry name" value="Nucleotide-diphossugar_trans"/>
</dbReference>
<dbReference type="PANTHER" id="PTHR43646">
    <property type="entry name" value="GLYCOSYLTRANSFERASE"/>
    <property type="match status" value="1"/>
</dbReference>
<organism evidence="7 8">
    <name type="scientific">Silicimonas algicola</name>
    <dbReference type="NCBI Taxonomy" id="1826607"/>
    <lineage>
        <taxon>Bacteria</taxon>
        <taxon>Pseudomonadati</taxon>
        <taxon>Pseudomonadota</taxon>
        <taxon>Alphaproteobacteria</taxon>
        <taxon>Rhodobacterales</taxon>
        <taxon>Paracoccaceae</taxon>
    </lineage>
</organism>
<evidence type="ECO:0000313" key="8">
    <source>
        <dbReference type="Proteomes" id="UP000245390"/>
    </source>
</evidence>
<protein>
    <submittedName>
        <fullName evidence="7">RSAM/selenodomain-associated transferase 2</fullName>
    </submittedName>
</protein>